<evidence type="ECO:0000259" key="1">
    <source>
        <dbReference type="Pfam" id="PF00852"/>
    </source>
</evidence>
<accession>A0A3A1YKX0</accession>
<dbReference type="Proteomes" id="UP000265964">
    <property type="component" value="Unassembled WGS sequence"/>
</dbReference>
<evidence type="ECO:0000313" key="3">
    <source>
        <dbReference type="Proteomes" id="UP000265964"/>
    </source>
</evidence>
<sequence length="434" mass="49513">MSRPSFTIVNSRLVYTGFWHDFVLAESKQMALVHKFNFPKKLLLVQQFAKRGLLQAALESYPSALQQTHALAPQFFTDGPLPYLDKYPEFTGGAKDFFSVYHGQEHNYLFSFTKSVSDYLADYVDLVAGPYLPQVLPTLYGNYFHIPNYFRSSVVGLHTLYGLPTLAQVEELIAQLEQTKKDYPPAIRKVLGVCIARHDQLQNMVGVRGKICDIFTNVFGKMSKYPIVYPSTFRFNSSEMITKFNDDKIAYARNFIFMICPENSSAPGYVSEKIFEAMAAGCIPIYWGGIETELDYINAKAFLHFDPKNEAALGQELVDLWNNKEKFAQLCAEPYFLPGAAARIYLRYVYPFAKYLTKLLGAEVNLYSCLKTPQATDLEAEKAKAQAQLASLGLQEDKYLYLLDEANNFPYQPRVPELTPREQETLARFIQHYQ</sequence>
<gene>
    <name evidence="2" type="ORF">CKF59_01380</name>
</gene>
<dbReference type="InterPro" id="IPR038577">
    <property type="entry name" value="GT10-like_C_sf"/>
</dbReference>
<dbReference type="OrthoDB" id="5669520at2"/>
<dbReference type="Gene3D" id="3.40.50.11660">
    <property type="entry name" value="Glycosyl transferase family 10, C-terminal domain"/>
    <property type="match status" value="1"/>
</dbReference>
<organism evidence="2 3">
    <name type="scientific">Psittacicella gerlachiana</name>
    <dbReference type="NCBI Taxonomy" id="2028574"/>
    <lineage>
        <taxon>Bacteria</taxon>
        <taxon>Pseudomonadati</taxon>
        <taxon>Pseudomonadota</taxon>
        <taxon>Gammaproteobacteria</taxon>
        <taxon>Pasteurellales</taxon>
        <taxon>Psittacicellaceae</taxon>
        <taxon>Psittacicella</taxon>
    </lineage>
</organism>
<proteinExistence type="predicted"/>
<comment type="caution">
    <text evidence="2">The sequence shown here is derived from an EMBL/GenBank/DDBJ whole genome shotgun (WGS) entry which is preliminary data.</text>
</comment>
<protein>
    <recommendedName>
        <fullName evidence="1">Fucosyltransferase C-terminal domain-containing protein</fullName>
    </recommendedName>
</protein>
<feature type="domain" description="Fucosyltransferase C-terminal" evidence="1">
    <location>
        <begin position="249"/>
        <end position="329"/>
    </location>
</feature>
<dbReference type="RefSeq" id="WP_119534195.1">
    <property type="nucleotide sequence ID" value="NZ_NRJF01000033.1"/>
</dbReference>
<dbReference type="InterPro" id="IPR055270">
    <property type="entry name" value="Glyco_tran_10_C"/>
</dbReference>
<keyword evidence="3" id="KW-1185">Reference proteome</keyword>
<dbReference type="SUPFAM" id="SSF53756">
    <property type="entry name" value="UDP-Glycosyltransferase/glycogen phosphorylase"/>
    <property type="match status" value="1"/>
</dbReference>
<name>A0A3A1YKX0_9GAMM</name>
<evidence type="ECO:0000313" key="2">
    <source>
        <dbReference type="EMBL" id="RIY37859.1"/>
    </source>
</evidence>
<dbReference type="AlphaFoldDB" id="A0A3A1YKX0"/>
<dbReference type="EMBL" id="NRJF01000033">
    <property type="protein sequence ID" value="RIY37859.1"/>
    <property type="molecule type" value="Genomic_DNA"/>
</dbReference>
<reference evidence="2 3" key="1">
    <citation type="submission" date="2017-08" db="EMBL/GenBank/DDBJ databases">
        <title>Reclassification of Bisgaard taxon 37 and 44.</title>
        <authorList>
            <person name="Christensen H."/>
        </authorList>
    </citation>
    <scope>NUCLEOTIDE SEQUENCE [LARGE SCALE GENOMIC DNA]</scope>
    <source>
        <strain evidence="2 3">EEAB3T1</strain>
    </source>
</reference>
<dbReference type="Pfam" id="PF00852">
    <property type="entry name" value="Glyco_transf_10"/>
    <property type="match status" value="1"/>
</dbReference>